<dbReference type="PANTHER" id="PTHR43133">
    <property type="entry name" value="RNA POLYMERASE ECF-TYPE SIGMA FACTO"/>
    <property type="match status" value="1"/>
</dbReference>
<sequence length="180" mass="20528">MESKTKIEADFRDFVTARSAALHRSAYLLTGNWATAEDLVQTALTKTYLAWRRIGDIGSVEAYARRVLYTTNVSWWRRMWRNEHPTEQMPETPGTDHTDAHVERDLMWRFVCKLPPKQRAVLVLRFYEDMSESETASLLGIAAGTVKSQCSRALANLRNQLAVAGIEMQATDRRGRRPAA</sequence>
<evidence type="ECO:0000256" key="3">
    <source>
        <dbReference type="ARBA" id="ARBA00023082"/>
    </source>
</evidence>
<dbReference type="SUPFAM" id="SSF88659">
    <property type="entry name" value="Sigma3 and sigma4 domains of RNA polymerase sigma factors"/>
    <property type="match status" value="1"/>
</dbReference>
<proteinExistence type="inferred from homology"/>
<dbReference type="NCBIfam" id="TIGR02937">
    <property type="entry name" value="sigma70-ECF"/>
    <property type="match status" value="1"/>
</dbReference>
<dbReference type="GO" id="GO:0003677">
    <property type="term" value="F:DNA binding"/>
    <property type="evidence" value="ECO:0007669"/>
    <property type="project" value="UniProtKB-KW"/>
</dbReference>
<dbReference type="InterPro" id="IPR036388">
    <property type="entry name" value="WH-like_DNA-bd_sf"/>
</dbReference>
<dbReference type="Proteomes" id="UP000548476">
    <property type="component" value="Unassembled WGS sequence"/>
</dbReference>
<dbReference type="Pfam" id="PF08281">
    <property type="entry name" value="Sigma70_r4_2"/>
    <property type="match status" value="1"/>
</dbReference>
<feature type="domain" description="RNA polymerase sigma factor 70 region 4 type 2" evidence="7">
    <location>
        <begin position="107"/>
        <end position="157"/>
    </location>
</feature>
<dbReference type="InterPro" id="IPR039425">
    <property type="entry name" value="RNA_pol_sigma-70-like"/>
</dbReference>
<reference evidence="8 9" key="1">
    <citation type="submission" date="2020-08" db="EMBL/GenBank/DDBJ databases">
        <title>Genomic Encyclopedia of Type Strains, Phase IV (KMG-IV): sequencing the most valuable type-strain genomes for metagenomic binning, comparative biology and taxonomic classification.</title>
        <authorList>
            <person name="Goeker M."/>
        </authorList>
    </citation>
    <scope>NUCLEOTIDE SEQUENCE [LARGE SCALE GENOMIC DNA]</scope>
    <source>
        <strain evidence="8 9">YIM 65646</strain>
    </source>
</reference>
<dbReference type="InterPro" id="IPR013324">
    <property type="entry name" value="RNA_pol_sigma_r3/r4-like"/>
</dbReference>
<dbReference type="NCBIfam" id="TIGR02983">
    <property type="entry name" value="SigE-fam_strep"/>
    <property type="match status" value="1"/>
</dbReference>
<dbReference type="PANTHER" id="PTHR43133:SF50">
    <property type="entry name" value="ECF RNA POLYMERASE SIGMA FACTOR SIGM"/>
    <property type="match status" value="1"/>
</dbReference>
<comment type="caution">
    <text evidence="8">The sequence shown here is derived from an EMBL/GenBank/DDBJ whole genome shotgun (WGS) entry which is preliminary data.</text>
</comment>
<evidence type="ECO:0000313" key="9">
    <source>
        <dbReference type="Proteomes" id="UP000548476"/>
    </source>
</evidence>
<protein>
    <submittedName>
        <fullName evidence="8">RNA polymerase sigma-70 factor (Sigma-E family)</fullName>
    </submittedName>
</protein>
<dbReference type="GO" id="GO:0016987">
    <property type="term" value="F:sigma factor activity"/>
    <property type="evidence" value="ECO:0007669"/>
    <property type="project" value="UniProtKB-KW"/>
</dbReference>
<evidence type="ECO:0000256" key="4">
    <source>
        <dbReference type="ARBA" id="ARBA00023125"/>
    </source>
</evidence>
<keyword evidence="9" id="KW-1185">Reference proteome</keyword>
<name>A0A841FDR4_9ACTN</name>
<dbReference type="Gene3D" id="1.10.10.10">
    <property type="entry name" value="Winged helix-like DNA-binding domain superfamily/Winged helix DNA-binding domain"/>
    <property type="match status" value="1"/>
</dbReference>
<comment type="similarity">
    <text evidence="1">Belongs to the sigma-70 factor family. ECF subfamily.</text>
</comment>
<evidence type="ECO:0000313" key="8">
    <source>
        <dbReference type="EMBL" id="MBB6033153.1"/>
    </source>
</evidence>
<keyword evidence="2" id="KW-0805">Transcription regulation</keyword>
<evidence type="ECO:0000259" key="6">
    <source>
        <dbReference type="Pfam" id="PF04542"/>
    </source>
</evidence>
<organism evidence="8 9">
    <name type="scientific">Phytomonospora endophytica</name>
    <dbReference type="NCBI Taxonomy" id="714109"/>
    <lineage>
        <taxon>Bacteria</taxon>
        <taxon>Bacillati</taxon>
        <taxon>Actinomycetota</taxon>
        <taxon>Actinomycetes</taxon>
        <taxon>Micromonosporales</taxon>
        <taxon>Micromonosporaceae</taxon>
        <taxon>Phytomonospora</taxon>
    </lineage>
</organism>
<evidence type="ECO:0000256" key="2">
    <source>
        <dbReference type="ARBA" id="ARBA00023015"/>
    </source>
</evidence>
<dbReference type="InterPro" id="IPR007627">
    <property type="entry name" value="RNA_pol_sigma70_r2"/>
</dbReference>
<dbReference type="SUPFAM" id="SSF88946">
    <property type="entry name" value="Sigma2 domain of RNA polymerase sigma factors"/>
    <property type="match status" value="1"/>
</dbReference>
<dbReference type="InterPro" id="IPR013325">
    <property type="entry name" value="RNA_pol_sigma_r2"/>
</dbReference>
<keyword evidence="3" id="KW-0731">Sigma factor</keyword>
<dbReference type="Gene3D" id="1.10.1740.10">
    <property type="match status" value="1"/>
</dbReference>
<dbReference type="InterPro" id="IPR013249">
    <property type="entry name" value="RNA_pol_sigma70_r4_t2"/>
</dbReference>
<evidence type="ECO:0000256" key="1">
    <source>
        <dbReference type="ARBA" id="ARBA00010641"/>
    </source>
</evidence>
<dbReference type="GO" id="GO:0006352">
    <property type="term" value="P:DNA-templated transcription initiation"/>
    <property type="evidence" value="ECO:0007669"/>
    <property type="project" value="InterPro"/>
</dbReference>
<gene>
    <name evidence="8" type="ORF">HNR73_001000</name>
</gene>
<evidence type="ECO:0000256" key="5">
    <source>
        <dbReference type="ARBA" id="ARBA00023163"/>
    </source>
</evidence>
<accession>A0A841FDR4</accession>
<dbReference type="InterPro" id="IPR014325">
    <property type="entry name" value="RNA_pol_sigma-E_actinobac"/>
</dbReference>
<evidence type="ECO:0000259" key="7">
    <source>
        <dbReference type="Pfam" id="PF08281"/>
    </source>
</evidence>
<dbReference type="InterPro" id="IPR014284">
    <property type="entry name" value="RNA_pol_sigma-70_dom"/>
</dbReference>
<dbReference type="CDD" id="cd06171">
    <property type="entry name" value="Sigma70_r4"/>
    <property type="match status" value="1"/>
</dbReference>
<dbReference type="RefSeq" id="WP_184786052.1">
    <property type="nucleotide sequence ID" value="NZ_BONT01000023.1"/>
</dbReference>
<dbReference type="Pfam" id="PF04542">
    <property type="entry name" value="Sigma70_r2"/>
    <property type="match status" value="1"/>
</dbReference>
<dbReference type="AlphaFoldDB" id="A0A841FDR4"/>
<keyword evidence="4" id="KW-0238">DNA-binding</keyword>
<feature type="domain" description="RNA polymerase sigma-70 region 2" evidence="6">
    <location>
        <begin position="19"/>
        <end position="81"/>
    </location>
</feature>
<keyword evidence="5" id="KW-0804">Transcription</keyword>
<dbReference type="EMBL" id="JACHGT010000002">
    <property type="protein sequence ID" value="MBB6033153.1"/>
    <property type="molecule type" value="Genomic_DNA"/>
</dbReference>